<evidence type="ECO:0000313" key="14">
    <source>
        <dbReference type="EMBL" id="RJP56694.1"/>
    </source>
</evidence>
<dbReference type="GO" id="GO:0008360">
    <property type="term" value="P:regulation of cell shape"/>
    <property type="evidence" value="ECO:0007669"/>
    <property type="project" value="UniProtKB-KW"/>
</dbReference>
<dbReference type="InterPro" id="IPR013792">
    <property type="entry name" value="RNA3'P_cycl/enolpyr_Trfase_a/b"/>
</dbReference>
<dbReference type="GO" id="GO:0005737">
    <property type="term" value="C:cytoplasm"/>
    <property type="evidence" value="ECO:0007669"/>
    <property type="project" value="UniProtKB-SubCell"/>
</dbReference>
<feature type="binding site" evidence="12">
    <location>
        <begin position="123"/>
        <end position="127"/>
    </location>
    <ligand>
        <name>UDP-N-acetyl-alpha-D-glucosamine</name>
        <dbReference type="ChEBI" id="CHEBI:57705"/>
    </ligand>
</feature>
<dbReference type="GO" id="GO:0071555">
    <property type="term" value="P:cell wall organization"/>
    <property type="evidence" value="ECO:0007669"/>
    <property type="project" value="UniProtKB-KW"/>
</dbReference>
<feature type="binding site" evidence="12">
    <location>
        <position position="94"/>
    </location>
    <ligand>
        <name>UDP-N-acetyl-alpha-D-glucosamine</name>
        <dbReference type="ChEBI" id="CHEBI:57705"/>
    </ligand>
</feature>
<dbReference type="AlphaFoldDB" id="A0A3A4QS91"/>
<reference evidence="14 15" key="1">
    <citation type="journal article" date="2017" name="ISME J.">
        <title>Energy and carbon metabolisms in a deep terrestrial subsurface fluid microbial community.</title>
        <authorList>
            <person name="Momper L."/>
            <person name="Jungbluth S.P."/>
            <person name="Lee M.D."/>
            <person name="Amend J.P."/>
        </authorList>
    </citation>
    <scope>NUCLEOTIDE SEQUENCE [LARGE SCALE GENOMIC DNA]</scope>
    <source>
        <strain evidence="14">SURF_26</strain>
    </source>
</reference>
<comment type="subcellular location">
    <subcellularLocation>
        <location evidence="1 12">Cytoplasm</location>
    </subcellularLocation>
</comment>
<feature type="binding site" evidence="12">
    <location>
        <position position="310"/>
    </location>
    <ligand>
        <name>UDP-N-acetyl-alpha-D-glucosamine</name>
        <dbReference type="ChEBI" id="CHEBI:57705"/>
    </ligand>
</feature>
<evidence type="ECO:0000256" key="12">
    <source>
        <dbReference type="HAMAP-Rule" id="MF_00111"/>
    </source>
</evidence>
<dbReference type="GO" id="GO:0051301">
    <property type="term" value="P:cell division"/>
    <property type="evidence" value="ECO:0007669"/>
    <property type="project" value="UniProtKB-KW"/>
</dbReference>
<evidence type="ECO:0000256" key="5">
    <source>
        <dbReference type="ARBA" id="ARBA00022679"/>
    </source>
</evidence>
<evidence type="ECO:0000259" key="13">
    <source>
        <dbReference type="Pfam" id="PF00275"/>
    </source>
</evidence>
<keyword evidence="12" id="KW-0670">Pyruvate</keyword>
<evidence type="ECO:0000256" key="8">
    <source>
        <dbReference type="ARBA" id="ARBA00023306"/>
    </source>
</evidence>
<accession>A0A3A4QS91</accession>
<dbReference type="GO" id="GO:0019277">
    <property type="term" value="P:UDP-N-acetylgalactosamine biosynthetic process"/>
    <property type="evidence" value="ECO:0007669"/>
    <property type="project" value="InterPro"/>
</dbReference>
<feature type="active site" description="Proton donor" evidence="12">
    <location>
        <position position="118"/>
    </location>
</feature>
<dbReference type="EMBL" id="QZJZ01000092">
    <property type="protein sequence ID" value="RJP56694.1"/>
    <property type="molecule type" value="Genomic_DNA"/>
</dbReference>
<evidence type="ECO:0000256" key="6">
    <source>
        <dbReference type="ARBA" id="ARBA00022960"/>
    </source>
</evidence>
<keyword evidence="5 12" id="KW-0808">Transferase</keyword>
<dbReference type="UniPathway" id="UPA00219"/>
<evidence type="ECO:0000256" key="3">
    <source>
        <dbReference type="ARBA" id="ARBA00022490"/>
    </source>
</evidence>
<dbReference type="SUPFAM" id="SSF55205">
    <property type="entry name" value="EPT/RTPC-like"/>
    <property type="match status" value="1"/>
</dbReference>
<evidence type="ECO:0000256" key="2">
    <source>
        <dbReference type="ARBA" id="ARBA00004752"/>
    </source>
</evidence>
<dbReference type="InterPro" id="IPR005750">
    <property type="entry name" value="UDP_GlcNAc_COvinyl_MurA"/>
</dbReference>
<keyword evidence="3 12" id="KW-0963">Cytoplasm</keyword>
<keyword evidence="6 12" id="KW-0133">Cell shape</keyword>
<sequence length="423" mass="44945">MDKIIITGGKQLKGNVIIEGAKNAALPIIAAAILADSPSVIKNVPPLSDVHTMLSILASLGVRSSLDPDKKEICIDPSGIDSWVAPYDMVRKMRASICVLGPLIGQFGKAKVSLPGGCVIGQRPVDLHIKGLRALNVHISVQHGYLEADAPDLQGATIFLGGRFGSSVLATANVMLAAVKAKGTTLIYGAACEPEIVDLAHFLNAMGARIEGAGSHAMAIHGVERMHGVEYNVIPDRIEAGTFIIAGAITQSNITVNNIVPDHMLALLDKLAEAGVPFEVGKDYISVNARSCTFKPIELTTLPYPGFPTDMQAQMMAFMTTVPGISIITEKIFPERFMHVAELLRMAADISLENATAIIKGGYHLSGAPVMASDLRASAALVLAGLVANGETVINRIYHLDRGYFNMEEKLRALGAQIERVPS</sequence>
<dbReference type="InterPro" id="IPR050068">
    <property type="entry name" value="MurA_subfamily"/>
</dbReference>
<dbReference type="PANTHER" id="PTHR43783">
    <property type="entry name" value="UDP-N-ACETYLGLUCOSAMINE 1-CARBOXYVINYLTRANSFERASE"/>
    <property type="match status" value="1"/>
</dbReference>
<protein>
    <recommendedName>
        <fullName evidence="12">UDP-N-acetylglucosamine 1-carboxyvinyltransferase</fullName>
        <ecNumber evidence="12">2.5.1.7</ecNumber>
    </recommendedName>
    <alternativeName>
        <fullName evidence="12">Enoylpyruvate transferase</fullName>
    </alternativeName>
    <alternativeName>
        <fullName evidence="12">UDP-N-acetylglucosamine enolpyruvyl transferase</fullName>
        <shortName evidence="12">EPT</shortName>
    </alternativeName>
</protein>
<keyword evidence="8 12" id="KW-0131">Cell cycle</keyword>
<dbReference type="PANTHER" id="PTHR43783:SF1">
    <property type="entry name" value="UDP-N-ACETYLGLUCOSAMINE 1-CARBOXYVINYLTRANSFERASE"/>
    <property type="match status" value="1"/>
</dbReference>
<dbReference type="InterPro" id="IPR001986">
    <property type="entry name" value="Enolpyruvate_Tfrase_dom"/>
</dbReference>
<comment type="similarity">
    <text evidence="10 12">Belongs to the EPSP synthase family. MurA subfamily.</text>
</comment>
<comment type="function">
    <text evidence="12">Cell wall formation. Adds enolpyruvyl to UDP-N-acetylglucosamine.</text>
</comment>
<comment type="caution">
    <text evidence="14">The sequence shown here is derived from an EMBL/GenBank/DDBJ whole genome shotgun (WGS) entry which is preliminary data.</text>
</comment>
<dbReference type="GO" id="GO:0009252">
    <property type="term" value="P:peptidoglycan biosynthetic process"/>
    <property type="evidence" value="ECO:0007669"/>
    <property type="project" value="UniProtKB-UniRule"/>
</dbReference>
<dbReference type="HAMAP" id="MF_00111">
    <property type="entry name" value="MurA"/>
    <property type="match status" value="1"/>
</dbReference>
<gene>
    <name evidence="12 14" type="primary">murA</name>
    <name evidence="14" type="ORF">C4541_11850</name>
</gene>
<dbReference type="EC" id="2.5.1.7" evidence="12"/>
<dbReference type="Gene3D" id="3.65.10.10">
    <property type="entry name" value="Enolpyruvate transferase domain"/>
    <property type="match status" value="2"/>
</dbReference>
<keyword evidence="4 12" id="KW-0132">Cell division</keyword>
<dbReference type="InterPro" id="IPR036968">
    <property type="entry name" value="Enolpyruvate_Tfrase_sf"/>
</dbReference>
<dbReference type="NCBIfam" id="TIGR01072">
    <property type="entry name" value="murA"/>
    <property type="match status" value="1"/>
</dbReference>
<name>A0A3A4QS91_9BACT</name>
<evidence type="ECO:0000256" key="10">
    <source>
        <dbReference type="ARBA" id="ARBA00038367"/>
    </source>
</evidence>
<evidence type="ECO:0000256" key="11">
    <source>
        <dbReference type="ARBA" id="ARBA00047527"/>
    </source>
</evidence>
<keyword evidence="9 12" id="KW-0961">Cell wall biogenesis/degradation</keyword>
<feature type="binding site" evidence="12">
    <location>
        <begin position="22"/>
        <end position="23"/>
    </location>
    <ligand>
        <name>phosphoenolpyruvate</name>
        <dbReference type="ChEBI" id="CHEBI:58702"/>
    </ligand>
</feature>
<evidence type="ECO:0000256" key="7">
    <source>
        <dbReference type="ARBA" id="ARBA00022984"/>
    </source>
</evidence>
<proteinExistence type="inferred from homology"/>
<dbReference type="CDD" id="cd01555">
    <property type="entry name" value="UdpNAET"/>
    <property type="match status" value="1"/>
</dbReference>
<evidence type="ECO:0000313" key="15">
    <source>
        <dbReference type="Proteomes" id="UP000266426"/>
    </source>
</evidence>
<feature type="modified residue" description="2-(S-cysteinyl)pyruvic acid O-phosphothioketal" evidence="12">
    <location>
        <position position="118"/>
    </location>
</feature>
<keyword evidence="7 12" id="KW-0573">Peptidoglycan synthesis</keyword>
<dbReference type="Pfam" id="PF00275">
    <property type="entry name" value="EPSP_synthase"/>
    <property type="match status" value="1"/>
</dbReference>
<dbReference type="GO" id="GO:0008760">
    <property type="term" value="F:UDP-N-acetylglucosamine 1-carboxyvinyltransferase activity"/>
    <property type="evidence" value="ECO:0007669"/>
    <property type="project" value="UniProtKB-UniRule"/>
</dbReference>
<feature type="binding site" evidence="12">
    <location>
        <position position="332"/>
    </location>
    <ligand>
        <name>UDP-N-acetyl-alpha-D-glucosamine</name>
        <dbReference type="ChEBI" id="CHEBI:57705"/>
    </ligand>
</feature>
<dbReference type="NCBIfam" id="NF006873">
    <property type="entry name" value="PRK09369.1"/>
    <property type="match status" value="1"/>
</dbReference>
<evidence type="ECO:0000256" key="4">
    <source>
        <dbReference type="ARBA" id="ARBA00022618"/>
    </source>
</evidence>
<evidence type="ECO:0000256" key="1">
    <source>
        <dbReference type="ARBA" id="ARBA00004496"/>
    </source>
</evidence>
<dbReference type="Proteomes" id="UP000266426">
    <property type="component" value="Unassembled WGS sequence"/>
</dbReference>
<comment type="catalytic activity">
    <reaction evidence="11 12">
        <text>phosphoenolpyruvate + UDP-N-acetyl-alpha-D-glucosamine = UDP-N-acetyl-3-O-(1-carboxyvinyl)-alpha-D-glucosamine + phosphate</text>
        <dbReference type="Rhea" id="RHEA:18681"/>
        <dbReference type="ChEBI" id="CHEBI:43474"/>
        <dbReference type="ChEBI" id="CHEBI:57705"/>
        <dbReference type="ChEBI" id="CHEBI:58702"/>
        <dbReference type="ChEBI" id="CHEBI:68483"/>
        <dbReference type="EC" id="2.5.1.7"/>
    </reaction>
</comment>
<dbReference type="FunFam" id="3.65.10.10:FF:000001">
    <property type="entry name" value="UDP-N-acetylglucosamine 1-carboxyvinyltransferase"/>
    <property type="match status" value="1"/>
</dbReference>
<comment type="pathway">
    <text evidence="2 12">Cell wall biogenesis; peptidoglycan biosynthesis.</text>
</comment>
<evidence type="ECO:0000256" key="9">
    <source>
        <dbReference type="ARBA" id="ARBA00023316"/>
    </source>
</evidence>
<comment type="caution">
    <text evidence="12">Lacks conserved residue(s) required for the propagation of feature annotation.</text>
</comment>
<organism evidence="14 15">
    <name type="scientific">Candidatus Auribacter fodinae</name>
    <dbReference type="NCBI Taxonomy" id="2093366"/>
    <lineage>
        <taxon>Bacteria</taxon>
        <taxon>Pseudomonadati</taxon>
        <taxon>Candidatus Auribacterota</taxon>
        <taxon>Candidatus Auribacteria</taxon>
        <taxon>Candidatus Auribacterales</taxon>
        <taxon>Candidatus Auribacteraceae</taxon>
        <taxon>Candidatus Auribacter</taxon>
    </lineage>
</organism>
<feature type="domain" description="Enolpyruvate transferase" evidence="13">
    <location>
        <begin position="7"/>
        <end position="411"/>
    </location>
</feature>